<accession>A0A5C7J8F8</accession>
<organism evidence="1 2">
    <name type="scientific">Candidatus Dojkabacteria bacterium</name>
    <dbReference type="NCBI Taxonomy" id="2099670"/>
    <lineage>
        <taxon>Bacteria</taxon>
        <taxon>Candidatus Dojkabacteria</taxon>
    </lineage>
</organism>
<evidence type="ECO:0000313" key="2">
    <source>
        <dbReference type="Proteomes" id="UP000321026"/>
    </source>
</evidence>
<evidence type="ECO:0000313" key="1">
    <source>
        <dbReference type="EMBL" id="TXG77789.1"/>
    </source>
</evidence>
<reference evidence="1 2" key="1">
    <citation type="submission" date="2018-09" db="EMBL/GenBank/DDBJ databases">
        <title>Metagenome Assembled Genomes from an Advanced Water Purification Facility.</title>
        <authorList>
            <person name="Stamps B.W."/>
            <person name="Spear J.R."/>
        </authorList>
    </citation>
    <scope>NUCLEOTIDE SEQUENCE [LARGE SCALE GENOMIC DNA]</scope>
    <source>
        <strain evidence="1">Bin_63_2</strain>
    </source>
</reference>
<gene>
    <name evidence="1" type="ORF">E6Q11_02195</name>
</gene>
<dbReference type="Proteomes" id="UP000321026">
    <property type="component" value="Unassembled WGS sequence"/>
</dbReference>
<protein>
    <submittedName>
        <fullName evidence="1">Uncharacterized protein</fullName>
    </submittedName>
</protein>
<name>A0A5C7J8F8_9BACT</name>
<comment type="caution">
    <text evidence="1">The sequence shown here is derived from an EMBL/GenBank/DDBJ whole genome shotgun (WGS) entry which is preliminary data.</text>
</comment>
<dbReference type="AlphaFoldDB" id="A0A5C7J8F8"/>
<proteinExistence type="predicted"/>
<sequence length="130" mass="14690">MKAKSFLDRMPAEKRKMYEERAEKRLQASKAKRGLSVSPEFYMAAEFGYYFGWDAVVALRRGYTVEPVSGDKELLTMAEAQLLLEGARKVWYSKLVDHAEAGVIANTFNASSKSFDQAIKPIKDKASIEE</sequence>
<dbReference type="EMBL" id="SSDS01000037">
    <property type="protein sequence ID" value="TXG77789.1"/>
    <property type="molecule type" value="Genomic_DNA"/>
</dbReference>